<dbReference type="AlphaFoldDB" id="A0AAN7WC96"/>
<dbReference type="InterPro" id="IPR004331">
    <property type="entry name" value="SPX_dom"/>
</dbReference>
<evidence type="ECO:0000259" key="3">
    <source>
        <dbReference type="PROSITE" id="PS51382"/>
    </source>
</evidence>
<accession>A0AAN7WC96</accession>
<evidence type="ECO:0000259" key="2">
    <source>
        <dbReference type="PROSITE" id="PS50089"/>
    </source>
</evidence>
<dbReference type="Gene3D" id="3.30.40.10">
    <property type="entry name" value="Zinc/RING finger domain, C3HC4 (zinc finger)"/>
    <property type="match status" value="1"/>
</dbReference>
<organism evidence="4 5">
    <name type="scientific">Elasticomyces elasticus</name>
    <dbReference type="NCBI Taxonomy" id="574655"/>
    <lineage>
        <taxon>Eukaryota</taxon>
        <taxon>Fungi</taxon>
        <taxon>Dikarya</taxon>
        <taxon>Ascomycota</taxon>
        <taxon>Pezizomycotina</taxon>
        <taxon>Dothideomycetes</taxon>
        <taxon>Dothideomycetidae</taxon>
        <taxon>Mycosphaerellales</taxon>
        <taxon>Teratosphaeriaceae</taxon>
        <taxon>Elasticomyces</taxon>
    </lineage>
</organism>
<dbReference type="PANTHER" id="PTHR23327:SF51">
    <property type="entry name" value="TRANSCRIPTIONAL REGULATOR OF YEAST FORM ADHERENCE 3"/>
    <property type="match status" value="1"/>
</dbReference>
<gene>
    <name evidence="4" type="ORF">LTR97_006122</name>
</gene>
<dbReference type="Pfam" id="PF03105">
    <property type="entry name" value="SPX"/>
    <property type="match status" value="1"/>
</dbReference>
<dbReference type="SUPFAM" id="SSF57850">
    <property type="entry name" value="RING/U-box"/>
    <property type="match status" value="1"/>
</dbReference>
<dbReference type="GO" id="GO:0008270">
    <property type="term" value="F:zinc ion binding"/>
    <property type="evidence" value="ECO:0007669"/>
    <property type="project" value="UniProtKB-KW"/>
</dbReference>
<comment type="caution">
    <text evidence="4">The sequence shown here is derived from an EMBL/GenBank/DDBJ whole genome shotgun (WGS) entry which is preliminary data.</text>
</comment>
<proteinExistence type="predicted"/>
<dbReference type="Proteomes" id="UP001310594">
    <property type="component" value="Unassembled WGS sequence"/>
</dbReference>
<feature type="domain" description="RING-type" evidence="2">
    <location>
        <begin position="388"/>
        <end position="428"/>
    </location>
</feature>
<feature type="domain" description="SPX" evidence="3">
    <location>
        <begin position="1"/>
        <end position="337"/>
    </location>
</feature>
<reference evidence="4" key="1">
    <citation type="submission" date="2023-08" db="EMBL/GenBank/DDBJ databases">
        <title>Black Yeasts Isolated from many extreme environments.</title>
        <authorList>
            <person name="Coleine C."/>
            <person name="Stajich J.E."/>
            <person name="Selbmann L."/>
        </authorList>
    </citation>
    <scope>NUCLEOTIDE SEQUENCE</scope>
    <source>
        <strain evidence="4">CCFEE 5810</strain>
    </source>
</reference>
<keyword evidence="1" id="KW-0479">Metal-binding</keyword>
<name>A0AAN7WC96_9PEZI</name>
<dbReference type="InterPro" id="IPR013083">
    <property type="entry name" value="Znf_RING/FYVE/PHD"/>
</dbReference>
<dbReference type="PROSITE" id="PS50089">
    <property type="entry name" value="ZF_RING_2"/>
    <property type="match status" value="1"/>
</dbReference>
<keyword evidence="1" id="KW-0863">Zinc-finger</keyword>
<dbReference type="SMART" id="SM00184">
    <property type="entry name" value="RING"/>
    <property type="match status" value="1"/>
</dbReference>
<protein>
    <recommendedName>
        <fullName evidence="6">RING-14 protein</fullName>
    </recommendedName>
</protein>
<dbReference type="PROSITE" id="PS51382">
    <property type="entry name" value="SPX"/>
    <property type="match status" value="1"/>
</dbReference>
<evidence type="ECO:0000313" key="5">
    <source>
        <dbReference type="Proteomes" id="UP001310594"/>
    </source>
</evidence>
<dbReference type="PANTHER" id="PTHR23327">
    <property type="entry name" value="RING FINGER PROTEIN 127"/>
    <property type="match status" value="1"/>
</dbReference>
<sequence length="484" mass="55862">MKFGQEYQKVLATEQFPEQWLDSTIDYKHLKKCIKKIHRELHDLGLDAKTISYLSEHLNSEENHAAVQDHDFFAVKEPELATISEEFTPQLRVLVDVKTGNPIDATLSPETKATLKRLARHEIATTAQFAHLGHHAVHEVHGSLADRLADERRQSLVPEVADARWILVPLSTAKEFFNMLTPKLAELEQLRELQTRELEEKILDLGELIENVVQPVREGWESKRQMSYRDLYFWREMFRLYIEHPIFYSSTEQNRGALTFSEAKSRMEAYDRSLRDTGLLAKMKTPQALLASQRFLDLNVEILRNMHFQEMNAKAMAKILKKFNKRTHLEGQQFRQELVCKYPALLPPSNRNGAGSAVGFANSIARDMHAEISSKVLSIVPQVDEWNCPVCYEMAWRPVSLGCCSSLFCIRCIIKLQADHVQRCPTCNAETVARADGRHINYEAMDFLEKYFPMETKQRQKENEKADLEMRYGENFTKPGCATM</sequence>
<dbReference type="EMBL" id="JAVRQU010000008">
    <property type="protein sequence ID" value="KAK5699988.1"/>
    <property type="molecule type" value="Genomic_DNA"/>
</dbReference>
<evidence type="ECO:0008006" key="6">
    <source>
        <dbReference type="Google" id="ProtNLM"/>
    </source>
</evidence>
<keyword evidence="1" id="KW-0862">Zinc</keyword>
<dbReference type="InterPro" id="IPR001841">
    <property type="entry name" value="Znf_RING"/>
</dbReference>
<evidence type="ECO:0000313" key="4">
    <source>
        <dbReference type="EMBL" id="KAK5699988.1"/>
    </source>
</evidence>
<evidence type="ECO:0000256" key="1">
    <source>
        <dbReference type="PROSITE-ProRule" id="PRU00175"/>
    </source>
</evidence>